<dbReference type="GO" id="GO:0003677">
    <property type="term" value="F:DNA binding"/>
    <property type="evidence" value="ECO:0007669"/>
    <property type="project" value="UniProtKB-KW"/>
</dbReference>
<accession>A0A1L7CYM2</accession>
<feature type="domain" description="HTH cro/C1-type" evidence="2">
    <location>
        <begin position="24"/>
        <end position="71"/>
    </location>
</feature>
<dbReference type="NCBIfam" id="TIGR02607">
    <property type="entry name" value="antidote_HigA"/>
    <property type="match status" value="1"/>
</dbReference>
<evidence type="ECO:0000313" key="4">
    <source>
        <dbReference type="Proteomes" id="UP000185469"/>
    </source>
</evidence>
<dbReference type="AlphaFoldDB" id="A0A1L7CYM2"/>
<evidence type="ECO:0000313" key="3">
    <source>
        <dbReference type="EMBL" id="APT90927.1"/>
    </source>
</evidence>
<dbReference type="SUPFAM" id="SSF47413">
    <property type="entry name" value="lambda repressor-like DNA-binding domains"/>
    <property type="match status" value="1"/>
</dbReference>
<dbReference type="OrthoDB" id="4413347at2"/>
<dbReference type="STRING" id="1437874.CSPHI_07620"/>
<dbReference type="Pfam" id="PF01381">
    <property type="entry name" value="HTH_3"/>
    <property type="match status" value="1"/>
</dbReference>
<evidence type="ECO:0000259" key="2">
    <source>
        <dbReference type="PROSITE" id="PS50943"/>
    </source>
</evidence>
<dbReference type="InterPro" id="IPR010982">
    <property type="entry name" value="Lambda_DNA-bd_dom_sf"/>
</dbReference>
<sequence length="84" mass="9134">MSNPANIAPAHPGEVLAERFLAPRGLSIYRLAVAIGVPSSTLERFREGRTRVTGDLAGRLAGYFGTDADFWLDTQARFDERVAA</sequence>
<dbReference type="Gene3D" id="1.10.260.40">
    <property type="entry name" value="lambda repressor-like DNA-binding domains"/>
    <property type="match status" value="1"/>
</dbReference>
<dbReference type="KEGG" id="csph:CSPHI_07620"/>
<gene>
    <name evidence="3" type="ORF">CSPHI_07620</name>
</gene>
<proteinExistence type="predicted"/>
<dbReference type="PANTHER" id="PTHR36924">
    <property type="entry name" value="ANTITOXIN HIGA-1"/>
    <property type="match status" value="1"/>
</dbReference>
<dbReference type="PANTHER" id="PTHR36924:SF1">
    <property type="entry name" value="ANTITOXIN HIGA-1"/>
    <property type="match status" value="1"/>
</dbReference>
<dbReference type="InterPro" id="IPR001387">
    <property type="entry name" value="Cro/C1-type_HTH"/>
</dbReference>
<keyword evidence="1" id="KW-0238">DNA-binding</keyword>
<organism evidence="3 4">
    <name type="scientific">Corynebacterium sphenisci DSM 44792</name>
    <dbReference type="NCBI Taxonomy" id="1437874"/>
    <lineage>
        <taxon>Bacteria</taxon>
        <taxon>Bacillati</taxon>
        <taxon>Actinomycetota</taxon>
        <taxon>Actinomycetes</taxon>
        <taxon>Mycobacteriales</taxon>
        <taxon>Corynebacteriaceae</taxon>
        <taxon>Corynebacterium</taxon>
    </lineage>
</organism>
<dbReference type="RefSeq" id="WP_075692185.1">
    <property type="nucleotide sequence ID" value="NZ_CP009248.1"/>
</dbReference>
<keyword evidence="4" id="KW-1185">Reference proteome</keyword>
<dbReference type="EMBL" id="CP009248">
    <property type="protein sequence ID" value="APT90927.1"/>
    <property type="molecule type" value="Genomic_DNA"/>
</dbReference>
<name>A0A1L7CYM2_9CORY</name>
<dbReference type="InterPro" id="IPR013430">
    <property type="entry name" value="Toxin_antidote_HigA"/>
</dbReference>
<dbReference type="Proteomes" id="UP000185469">
    <property type="component" value="Chromosome"/>
</dbReference>
<evidence type="ECO:0000256" key="1">
    <source>
        <dbReference type="ARBA" id="ARBA00023125"/>
    </source>
</evidence>
<dbReference type="SMART" id="SM00530">
    <property type="entry name" value="HTH_XRE"/>
    <property type="match status" value="1"/>
</dbReference>
<reference evidence="3 4" key="1">
    <citation type="submission" date="2014-08" db="EMBL/GenBank/DDBJ databases">
        <title>Complete genome sequence of Corynebacterium sphenisci CECT 5990(T) (=DSM 44792(T)), isolated from healthy wild penguins.</title>
        <authorList>
            <person name="Ruckert C."/>
            <person name="Albersmeier A."/>
            <person name="Winkler A."/>
            <person name="Kalinowski J."/>
        </authorList>
    </citation>
    <scope>NUCLEOTIDE SEQUENCE [LARGE SCALE GENOMIC DNA]</scope>
    <source>
        <strain evidence="3 4">DSM 44792</strain>
    </source>
</reference>
<dbReference type="PROSITE" id="PS50943">
    <property type="entry name" value="HTH_CROC1"/>
    <property type="match status" value="1"/>
</dbReference>
<dbReference type="CDD" id="cd00093">
    <property type="entry name" value="HTH_XRE"/>
    <property type="match status" value="1"/>
</dbReference>
<protein>
    <submittedName>
        <fullName evidence="3">Addiction module antidote protein</fullName>
    </submittedName>
</protein>